<keyword evidence="3" id="KW-1185">Reference proteome</keyword>
<name>A0A8J6EAH7_ELECQ</name>
<dbReference type="PROSITE" id="PS50041">
    <property type="entry name" value="C_TYPE_LECTIN_2"/>
    <property type="match status" value="1"/>
</dbReference>
<dbReference type="SMART" id="SM00034">
    <property type="entry name" value="CLECT"/>
    <property type="match status" value="1"/>
</dbReference>
<dbReference type="Pfam" id="PF00059">
    <property type="entry name" value="Lectin_C"/>
    <property type="match status" value="1"/>
</dbReference>
<dbReference type="OrthoDB" id="9906043at2759"/>
<feature type="domain" description="C-type lectin" evidence="1">
    <location>
        <begin position="12"/>
        <end position="116"/>
    </location>
</feature>
<dbReference type="EMBL" id="WNTK01002034">
    <property type="protein sequence ID" value="KAG9466497.1"/>
    <property type="molecule type" value="Genomic_DNA"/>
</dbReference>
<organism evidence="2 3">
    <name type="scientific">Eleutherodactylus coqui</name>
    <name type="common">Puerto Rican coqui</name>
    <dbReference type="NCBI Taxonomy" id="57060"/>
    <lineage>
        <taxon>Eukaryota</taxon>
        <taxon>Metazoa</taxon>
        <taxon>Chordata</taxon>
        <taxon>Craniata</taxon>
        <taxon>Vertebrata</taxon>
        <taxon>Euteleostomi</taxon>
        <taxon>Amphibia</taxon>
        <taxon>Batrachia</taxon>
        <taxon>Anura</taxon>
        <taxon>Neobatrachia</taxon>
        <taxon>Hyloidea</taxon>
        <taxon>Eleutherodactylidae</taxon>
        <taxon>Eleutherodactylinae</taxon>
        <taxon>Eleutherodactylus</taxon>
        <taxon>Eleutherodactylus</taxon>
    </lineage>
</organism>
<sequence>SSSPCSDPWILITNKCYFFSENNKTRRASEEDCEKRGSRLATVKEGTILKLVAITEQEFWIGLESLGSHHRGGWSGRWADGSTVNITEGMETGTCAKIKSKLSLDNCMEELHWICERDVPAP</sequence>
<dbReference type="Gene3D" id="3.10.100.10">
    <property type="entry name" value="Mannose-Binding Protein A, subunit A"/>
    <property type="match status" value="1"/>
</dbReference>
<dbReference type="InterPro" id="IPR001304">
    <property type="entry name" value="C-type_lectin-like"/>
</dbReference>
<evidence type="ECO:0000313" key="2">
    <source>
        <dbReference type="EMBL" id="KAG9466497.1"/>
    </source>
</evidence>
<dbReference type="PANTHER" id="PTHR15028">
    <property type="entry name" value="CD72-RELATED"/>
    <property type="match status" value="1"/>
</dbReference>
<dbReference type="Proteomes" id="UP000770717">
    <property type="component" value="Unassembled WGS sequence"/>
</dbReference>
<comment type="caution">
    <text evidence="2">The sequence shown here is derived from an EMBL/GenBank/DDBJ whole genome shotgun (WGS) entry which is preliminary data.</text>
</comment>
<dbReference type="SUPFAM" id="SSF56436">
    <property type="entry name" value="C-type lectin-like"/>
    <property type="match status" value="1"/>
</dbReference>
<reference evidence="2" key="1">
    <citation type="thesis" date="2020" institute="ProQuest LLC" country="789 East Eisenhower Parkway, Ann Arbor, MI, USA">
        <title>Comparative Genomics and Chromosome Evolution.</title>
        <authorList>
            <person name="Mudd A.B."/>
        </authorList>
    </citation>
    <scope>NUCLEOTIDE SEQUENCE</scope>
    <source>
        <strain evidence="2">HN-11 Male</strain>
        <tissue evidence="2">Kidney and liver</tissue>
    </source>
</reference>
<accession>A0A8J6EAH7</accession>
<dbReference type="InterPro" id="IPR039689">
    <property type="entry name" value="CD72"/>
</dbReference>
<dbReference type="GO" id="GO:0005886">
    <property type="term" value="C:plasma membrane"/>
    <property type="evidence" value="ECO:0007669"/>
    <property type="project" value="InterPro"/>
</dbReference>
<dbReference type="GO" id="GO:0004888">
    <property type="term" value="F:transmembrane signaling receptor activity"/>
    <property type="evidence" value="ECO:0007669"/>
    <property type="project" value="InterPro"/>
</dbReference>
<dbReference type="PANTHER" id="PTHR15028:SF6">
    <property type="entry name" value="B-CELL DIFFERENTIATION ANTIGEN CD72"/>
    <property type="match status" value="1"/>
</dbReference>
<evidence type="ECO:0000313" key="3">
    <source>
        <dbReference type="Proteomes" id="UP000770717"/>
    </source>
</evidence>
<proteinExistence type="predicted"/>
<evidence type="ECO:0000259" key="1">
    <source>
        <dbReference type="PROSITE" id="PS50041"/>
    </source>
</evidence>
<protein>
    <recommendedName>
        <fullName evidence="1">C-type lectin domain-containing protein</fullName>
    </recommendedName>
</protein>
<dbReference type="InterPro" id="IPR016187">
    <property type="entry name" value="CTDL_fold"/>
</dbReference>
<dbReference type="InterPro" id="IPR016186">
    <property type="entry name" value="C-type_lectin-like/link_sf"/>
</dbReference>
<dbReference type="AlphaFoldDB" id="A0A8J6EAH7"/>
<feature type="non-terminal residue" evidence="2">
    <location>
        <position position="122"/>
    </location>
</feature>
<gene>
    <name evidence="2" type="ORF">GDO78_016574</name>
</gene>